<feature type="transmembrane region" description="Helical" evidence="2">
    <location>
        <begin position="33"/>
        <end position="51"/>
    </location>
</feature>
<protein>
    <submittedName>
        <fullName evidence="3">DUF2933 domain-containing protein</fullName>
    </submittedName>
</protein>
<feature type="compositionally biased region" description="Basic and acidic residues" evidence="1">
    <location>
        <begin position="57"/>
        <end position="68"/>
    </location>
</feature>
<dbReference type="Proteomes" id="UP000515307">
    <property type="component" value="Chromosome"/>
</dbReference>
<keyword evidence="2" id="KW-0472">Membrane</keyword>
<feature type="region of interest" description="Disordered" evidence="1">
    <location>
        <begin position="57"/>
        <end position="81"/>
    </location>
</feature>
<keyword evidence="2" id="KW-1133">Transmembrane helix</keyword>
<sequence>MHNNKSHGVYAVALAIAFVGASALGVPLGTLALLAVVAACPLMMFLMMRGMRGGYGDDRSMDERDPLRGARPPSAPGPAKP</sequence>
<dbReference type="EMBL" id="CP045702">
    <property type="protein sequence ID" value="QNE78837.1"/>
    <property type="molecule type" value="Genomic_DNA"/>
</dbReference>
<evidence type="ECO:0000313" key="4">
    <source>
        <dbReference type="Proteomes" id="UP000515307"/>
    </source>
</evidence>
<accession>A0A7G7BU22</accession>
<evidence type="ECO:0000313" key="3">
    <source>
        <dbReference type="EMBL" id="QNE78837.1"/>
    </source>
</evidence>
<proteinExistence type="predicted"/>
<dbReference type="AlphaFoldDB" id="A0A7G7BU22"/>
<name>A0A7G7BU22_9ACTN</name>
<evidence type="ECO:0000256" key="2">
    <source>
        <dbReference type="SAM" id="Phobius"/>
    </source>
</evidence>
<dbReference type="Pfam" id="PF11666">
    <property type="entry name" value="DUF2933"/>
    <property type="match status" value="1"/>
</dbReference>
<gene>
    <name evidence="3" type="ORF">F0344_33350</name>
</gene>
<keyword evidence="4" id="KW-1185">Reference proteome</keyword>
<reference evidence="4" key="1">
    <citation type="submission" date="2019-10" db="EMBL/GenBank/DDBJ databases">
        <title>Antimicrobial potential of Antarctic Bacteria.</title>
        <authorList>
            <person name="Benaud N."/>
            <person name="Edwards R.J."/>
            <person name="Ferrari B.C."/>
        </authorList>
    </citation>
    <scope>NUCLEOTIDE SEQUENCE [LARGE SCALE GENOMIC DNA]</scope>
    <source>
        <strain evidence="4">NBSH44</strain>
    </source>
</reference>
<keyword evidence="2" id="KW-0812">Transmembrane</keyword>
<dbReference type="KEGG" id="sfiy:F0344_33350"/>
<dbReference type="RefSeq" id="WP_185302294.1">
    <property type="nucleotide sequence ID" value="NZ_CP045702.1"/>
</dbReference>
<dbReference type="InterPro" id="IPR021682">
    <property type="entry name" value="DUF2933"/>
</dbReference>
<organism evidence="3 4">
    <name type="scientific">Streptomyces finlayi</name>
    <dbReference type="NCBI Taxonomy" id="67296"/>
    <lineage>
        <taxon>Bacteria</taxon>
        <taxon>Bacillati</taxon>
        <taxon>Actinomycetota</taxon>
        <taxon>Actinomycetes</taxon>
        <taxon>Kitasatosporales</taxon>
        <taxon>Streptomycetaceae</taxon>
        <taxon>Streptomyces</taxon>
    </lineage>
</organism>
<evidence type="ECO:0000256" key="1">
    <source>
        <dbReference type="SAM" id="MobiDB-lite"/>
    </source>
</evidence>